<dbReference type="EMBL" id="BAAAHC010000009">
    <property type="protein sequence ID" value="GAA0523029.1"/>
    <property type="molecule type" value="Genomic_DNA"/>
</dbReference>
<dbReference type="InterPro" id="IPR021124">
    <property type="entry name" value="CRISPR-assoc_prot_Cas5"/>
</dbReference>
<dbReference type="NCBIfam" id="TIGR01868">
    <property type="entry name" value="casD_Cas5e"/>
    <property type="match status" value="1"/>
</dbReference>
<protein>
    <recommendedName>
        <fullName evidence="4">Type I-E CRISPR-associated protein Cas5/CasD</fullName>
    </recommendedName>
</protein>
<keyword evidence="3" id="KW-1185">Reference proteome</keyword>
<dbReference type="InterPro" id="IPR013422">
    <property type="entry name" value="CRISPR-assoc_prot_Cas5_N"/>
</dbReference>
<keyword evidence="1" id="KW-0051">Antiviral defense</keyword>
<reference evidence="2 3" key="1">
    <citation type="journal article" date="2019" name="Int. J. Syst. Evol. Microbiol.">
        <title>The Global Catalogue of Microorganisms (GCM) 10K type strain sequencing project: providing services to taxonomists for standard genome sequencing and annotation.</title>
        <authorList>
            <consortium name="The Broad Institute Genomics Platform"/>
            <consortium name="The Broad Institute Genome Sequencing Center for Infectious Disease"/>
            <person name="Wu L."/>
            <person name="Ma J."/>
        </authorList>
    </citation>
    <scope>NUCLEOTIDE SEQUENCE [LARGE SCALE GENOMIC DNA]</scope>
    <source>
        <strain evidence="2 3">JCM 10664</strain>
    </source>
</reference>
<dbReference type="InterPro" id="IPR010147">
    <property type="entry name" value="CRISPR-assoc_prot_CasD"/>
</dbReference>
<organism evidence="2 3">
    <name type="scientific">Saccharopolyspora thermophila</name>
    <dbReference type="NCBI Taxonomy" id="89367"/>
    <lineage>
        <taxon>Bacteria</taxon>
        <taxon>Bacillati</taxon>
        <taxon>Actinomycetota</taxon>
        <taxon>Actinomycetes</taxon>
        <taxon>Pseudonocardiales</taxon>
        <taxon>Pseudonocardiaceae</taxon>
        <taxon>Saccharopolyspora</taxon>
    </lineage>
</organism>
<dbReference type="Proteomes" id="UP001500220">
    <property type="component" value="Unassembled WGS sequence"/>
</dbReference>
<comment type="caution">
    <text evidence="2">The sequence shown here is derived from an EMBL/GenBank/DDBJ whole genome shotgun (WGS) entry which is preliminary data.</text>
</comment>
<dbReference type="NCBIfam" id="TIGR02593">
    <property type="entry name" value="CRISPR_cas5"/>
    <property type="match status" value="1"/>
</dbReference>
<gene>
    <name evidence="2" type="ORF">GCM10009545_26530</name>
</gene>
<sequence length="246" mass="27578">MLLRLAGPLQSWGERSTFDTRDTAGFPTRSGLLGMIACALGRRRGESLEDLAPLVFTIRIDRPGIRLIDYHTAGGGLPSGVKIPTADGKGRPEGKGTVQTWREYLADAVFTVAIEGPDTLLDEIRRALIRPRWQPFLGRRSCPPDQPLLLDVTVDDPVAELHQSLPLARQVTDDDTEVSVEFVRATGDPEHIRSEIYDIPTTFTPVDRTYRPRPVWIEKTMLPADLGVRRLRDYPARLAAYVRERQ</sequence>
<evidence type="ECO:0000313" key="3">
    <source>
        <dbReference type="Proteomes" id="UP001500220"/>
    </source>
</evidence>
<dbReference type="Pfam" id="PF09704">
    <property type="entry name" value="Cas_Cas5d"/>
    <property type="match status" value="1"/>
</dbReference>
<accession>A0ABN1CP72</accession>
<evidence type="ECO:0008006" key="4">
    <source>
        <dbReference type="Google" id="ProtNLM"/>
    </source>
</evidence>
<proteinExistence type="predicted"/>
<evidence type="ECO:0000313" key="2">
    <source>
        <dbReference type="EMBL" id="GAA0523029.1"/>
    </source>
</evidence>
<dbReference type="CDD" id="cd09756">
    <property type="entry name" value="Cas5_I-E"/>
    <property type="match status" value="1"/>
</dbReference>
<dbReference type="Gene3D" id="3.30.70.2660">
    <property type="match status" value="1"/>
</dbReference>
<evidence type="ECO:0000256" key="1">
    <source>
        <dbReference type="ARBA" id="ARBA00023118"/>
    </source>
</evidence>
<name>A0ABN1CP72_9PSEU</name>